<evidence type="ECO:0000313" key="9">
    <source>
        <dbReference type="EMBL" id="KAL0881210.1"/>
    </source>
</evidence>
<evidence type="ECO:0000256" key="1">
    <source>
        <dbReference type="ARBA" id="ARBA00009835"/>
    </source>
</evidence>
<dbReference type="Gene3D" id="2.60.40.2300">
    <property type="entry name" value="Neutral/alkaline non-lysosomal ceramidase, C-terminal domain"/>
    <property type="match status" value="1"/>
</dbReference>
<dbReference type="Proteomes" id="UP001549920">
    <property type="component" value="Unassembled WGS sequence"/>
</dbReference>
<keyword evidence="5" id="KW-0746">Sphingolipid metabolism</keyword>
<dbReference type="EMBL" id="JBEUOH010000012">
    <property type="protein sequence ID" value="KAL0881210.1"/>
    <property type="molecule type" value="Genomic_DNA"/>
</dbReference>
<evidence type="ECO:0000259" key="8">
    <source>
        <dbReference type="Pfam" id="PF17048"/>
    </source>
</evidence>
<dbReference type="PANTHER" id="PTHR12670">
    <property type="entry name" value="CERAMIDASE"/>
    <property type="match status" value="1"/>
</dbReference>
<evidence type="ECO:0000256" key="4">
    <source>
        <dbReference type="ARBA" id="ARBA00022801"/>
    </source>
</evidence>
<name>A0ABR3HXC2_LOXSC</name>
<proteinExistence type="inferred from homology"/>
<sequence length="730" mass="79684">MAITLVGKLVIVFLTLAVAGGLSTVIYFVVTDDAEDIFTEPPQTGSPGGEGEPEFLYDVGVGIADMTGPCVEITFMGYAELSQRGLGIHTRQFSRAFIFSKGDTRVVLVTADVQAIGIAVRREVVRNLQQLYGDVYTLRNVILTGTHTHSTPGGYLVDFLLDVSILGFSTETYNAYVSGITRSIIRAHESMVPAKLYYGTTRVSNAQMNRSPYSYDYNPPEEIARYLNNTDDTLTQVRAVDQNGGLLGVLNWFSVHTTSMNMTNQLISSDNLGYAALKMESVLNPGTLPGKVDIVAGFFSSNLGDVSPNTQGARCEFSGDFCDNQFYLCDSGERCFASGPGDDMFESTRIIGNAVFEGALEVLNSPGEELRGELAVLHQFVQPANETVPRYDTVNRTFVEEEQVSGCYPAMGYSFASGTQDGANTLNITQGTIQGNPLLDTISGIIALPTPEDVECHAPKPILLATGRANFPVPWHPHIISASLIWLGGLVILGVPGEPTTMAGRRMKAAVGDEMERRGIEPRVVVSGLTNEYIHYVVTREEYEVQRYEAASTIYGPHTLDIFINKFVQFTKAAIEGEDVPAGPEPADNRNRTLSLILPVVLDSAGLGRRFGQVLDQPPASVRRGDTVAVTFVGANPRNDLRQESSYVEVQRQELGQWTVIATDANWETRFTWQRESTILGTSTVSFEWVVPTDAMEAPHRLVYYGAARTLLGGILRFTGITNTFTIDTS</sequence>
<feature type="transmembrane region" description="Helical" evidence="6">
    <location>
        <begin position="9"/>
        <end position="30"/>
    </location>
</feature>
<evidence type="ECO:0000259" key="7">
    <source>
        <dbReference type="Pfam" id="PF04734"/>
    </source>
</evidence>
<evidence type="ECO:0000313" key="10">
    <source>
        <dbReference type="Proteomes" id="UP001549920"/>
    </source>
</evidence>
<keyword evidence="10" id="KW-1185">Reference proteome</keyword>
<organism evidence="9 10">
    <name type="scientific">Loxostege sticticalis</name>
    <name type="common">Beet webworm moth</name>
    <dbReference type="NCBI Taxonomy" id="481309"/>
    <lineage>
        <taxon>Eukaryota</taxon>
        <taxon>Metazoa</taxon>
        <taxon>Ecdysozoa</taxon>
        <taxon>Arthropoda</taxon>
        <taxon>Hexapoda</taxon>
        <taxon>Insecta</taxon>
        <taxon>Pterygota</taxon>
        <taxon>Neoptera</taxon>
        <taxon>Endopterygota</taxon>
        <taxon>Lepidoptera</taxon>
        <taxon>Glossata</taxon>
        <taxon>Ditrysia</taxon>
        <taxon>Pyraloidea</taxon>
        <taxon>Crambidae</taxon>
        <taxon>Pyraustinae</taxon>
        <taxon>Loxostege</taxon>
    </lineage>
</organism>
<dbReference type="InterPro" id="IPR006823">
    <property type="entry name" value="Ceramidase_alk"/>
</dbReference>
<feature type="domain" description="Neutral/alkaline non-lysosomal ceramidase N-terminal" evidence="7">
    <location>
        <begin position="57"/>
        <end position="565"/>
    </location>
</feature>
<dbReference type="InterPro" id="IPR031331">
    <property type="entry name" value="NEUT/ALK_ceramidase_C"/>
</dbReference>
<comment type="caution">
    <text evidence="9">The sequence shown here is derived from an EMBL/GenBank/DDBJ whole genome shotgun (WGS) entry which is preliminary data.</text>
</comment>
<dbReference type="Pfam" id="PF17048">
    <property type="entry name" value="Ceramidse_alk_C"/>
    <property type="match status" value="1"/>
</dbReference>
<accession>A0ABR3HXC2</accession>
<keyword evidence="6" id="KW-0472">Membrane</keyword>
<dbReference type="PANTHER" id="PTHR12670:SF1">
    <property type="entry name" value="NEUTRAL CERAMIDASE"/>
    <property type="match status" value="1"/>
</dbReference>
<evidence type="ECO:0000256" key="6">
    <source>
        <dbReference type="SAM" id="Phobius"/>
    </source>
</evidence>
<protein>
    <recommendedName>
        <fullName evidence="3 5">Neutral ceramidase</fullName>
        <ecNumber evidence="2 5">3.5.1.23</ecNumber>
    </recommendedName>
</protein>
<dbReference type="InterPro" id="IPR031329">
    <property type="entry name" value="NEUT/ALK_ceramidase_N"/>
</dbReference>
<keyword evidence="6" id="KW-1133">Transmembrane helix</keyword>
<comment type="similarity">
    <text evidence="1 5">Belongs to the neutral ceramidase family.</text>
</comment>
<keyword evidence="4 5" id="KW-0378">Hydrolase</keyword>
<dbReference type="Pfam" id="PF04734">
    <property type="entry name" value="Ceramidase_alk"/>
    <property type="match status" value="1"/>
</dbReference>
<dbReference type="InterPro" id="IPR038445">
    <property type="entry name" value="NCDase_C_sf"/>
</dbReference>
<comment type="catalytic activity">
    <reaction evidence="5">
        <text>an N-acylsphing-4-enine + H2O = sphing-4-enine + a fatty acid</text>
        <dbReference type="Rhea" id="RHEA:20856"/>
        <dbReference type="ChEBI" id="CHEBI:15377"/>
        <dbReference type="ChEBI" id="CHEBI:28868"/>
        <dbReference type="ChEBI" id="CHEBI:52639"/>
        <dbReference type="ChEBI" id="CHEBI:57756"/>
        <dbReference type="EC" id="3.5.1.23"/>
    </reaction>
</comment>
<evidence type="ECO:0000256" key="3">
    <source>
        <dbReference type="ARBA" id="ARBA00019235"/>
    </source>
</evidence>
<feature type="domain" description="Neutral/alkaline non-lysosomal ceramidase C-terminal" evidence="8">
    <location>
        <begin position="574"/>
        <end position="727"/>
    </location>
</feature>
<gene>
    <name evidence="9" type="ORF">ABMA27_002314</name>
</gene>
<keyword evidence="6" id="KW-0812">Transmembrane</keyword>
<evidence type="ECO:0000256" key="2">
    <source>
        <dbReference type="ARBA" id="ARBA00011891"/>
    </source>
</evidence>
<keyword evidence="5" id="KW-0443">Lipid metabolism</keyword>
<evidence type="ECO:0000256" key="5">
    <source>
        <dbReference type="RuleBase" id="RU366019"/>
    </source>
</evidence>
<reference evidence="9 10" key="1">
    <citation type="submission" date="2024-06" db="EMBL/GenBank/DDBJ databases">
        <title>A chromosome-level genome assembly of beet webworm, Loxostege sticticalis.</title>
        <authorList>
            <person name="Zhang Y."/>
        </authorList>
    </citation>
    <scope>NUCLEOTIDE SEQUENCE [LARGE SCALE GENOMIC DNA]</scope>
    <source>
        <strain evidence="9">AQ026</strain>
        <tissue evidence="9">Whole body</tissue>
    </source>
</reference>
<dbReference type="EC" id="3.5.1.23" evidence="2 5"/>